<dbReference type="InterPro" id="IPR013154">
    <property type="entry name" value="ADH-like_N"/>
</dbReference>
<dbReference type="Gene3D" id="3.90.180.10">
    <property type="entry name" value="Medium-chain alcohol dehydrogenases, catalytic domain"/>
    <property type="match status" value="1"/>
</dbReference>
<reference evidence="2 3" key="1">
    <citation type="submission" date="2020-07" db="EMBL/GenBank/DDBJ databases">
        <title>Whole genome sequence of Sphingobium yanoikuyae A3.</title>
        <authorList>
            <person name="Han S.-S."/>
        </authorList>
    </citation>
    <scope>NUCLEOTIDE SEQUENCE [LARGE SCALE GENOMIC DNA]</scope>
    <source>
        <strain evidence="2 3">A3</strain>
    </source>
</reference>
<dbReference type="SUPFAM" id="SSF51735">
    <property type="entry name" value="NAD(P)-binding Rossmann-fold domains"/>
    <property type="match status" value="1"/>
</dbReference>
<dbReference type="AlphaFoldDB" id="A0A9X7YB09"/>
<dbReference type="GO" id="GO:0016491">
    <property type="term" value="F:oxidoreductase activity"/>
    <property type="evidence" value="ECO:0007669"/>
    <property type="project" value="InterPro"/>
</dbReference>
<dbReference type="PANTHER" id="PTHR45033">
    <property type="match status" value="1"/>
</dbReference>
<dbReference type="InterPro" id="IPR013149">
    <property type="entry name" value="ADH-like_C"/>
</dbReference>
<dbReference type="SMART" id="SM00829">
    <property type="entry name" value="PKS_ER"/>
    <property type="match status" value="1"/>
</dbReference>
<dbReference type="InterPro" id="IPR036291">
    <property type="entry name" value="NAD(P)-bd_dom_sf"/>
</dbReference>
<protein>
    <submittedName>
        <fullName evidence="2">NAD(P)-dependent alcohol dehydrogenase</fullName>
    </submittedName>
</protein>
<dbReference type="Pfam" id="PF08240">
    <property type="entry name" value="ADH_N"/>
    <property type="match status" value="1"/>
</dbReference>
<dbReference type="RefSeq" id="WP_185703459.1">
    <property type="nucleotide sequence ID" value="NZ_JBJYKA010000012.1"/>
</dbReference>
<sequence>MRAYELHGTGGIDALRQVERPVPVPGRGQILIRMRAASLNFRDLLVSRGEYGVPLPDQVIPLSDGAGEVIEIGADVTRFQVGDRACPAFSNSWIGGEITPADIPTSLGGFVDGVLAELVVCDERAAVRPPDYLSFEQAACLPCAAVTAWSALNGPRPLIAGDTVLTLGTGGVSMFAIQLAKAAGARVISTSSSDRKLEIVSALGADEVVNYATHRDWEQEVLRLTSGRGVDHVVEVGGPGTLPRSIAATAVGGQVHLIGVLTAGEINPTALMSWKTLRGIMVGSRQSFEAMNRMLDFHRIEPVISRTFRFHEAADAYTELSAANHVGKIVINICD</sequence>
<feature type="domain" description="Enoyl reductase (ER)" evidence="1">
    <location>
        <begin position="10"/>
        <end position="331"/>
    </location>
</feature>
<evidence type="ECO:0000313" key="2">
    <source>
        <dbReference type="EMBL" id="QNG43960.1"/>
    </source>
</evidence>
<dbReference type="EMBL" id="CP060122">
    <property type="protein sequence ID" value="QNG43960.1"/>
    <property type="molecule type" value="Genomic_DNA"/>
</dbReference>
<dbReference type="InterPro" id="IPR020843">
    <property type="entry name" value="ER"/>
</dbReference>
<dbReference type="PANTHER" id="PTHR45033:SF2">
    <property type="entry name" value="ZINC-TYPE ALCOHOL DEHYDROGENASE-LIKE PROTEIN C1773.06C"/>
    <property type="match status" value="1"/>
</dbReference>
<organism evidence="2 3">
    <name type="scientific">Sphingobium yanoikuyae</name>
    <name type="common">Sphingomonas yanoikuyae</name>
    <dbReference type="NCBI Taxonomy" id="13690"/>
    <lineage>
        <taxon>Bacteria</taxon>
        <taxon>Pseudomonadati</taxon>
        <taxon>Pseudomonadota</taxon>
        <taxon>Alphaproteobacteria</taxon>
        <taxon>Sphingomonadales</taxon>
        <taxon>Sphingomonadaceae</taxon>
        <taxon>Sphingobium</taxon>
    </lineage>
</organism>
<dbReference type="CDD" id="cd08276">
    <property type="entry name" value="MDR7"/>
    <property type="match status" value="1"/>
</dbReference>
<dbReference type="Pfam" id="PF00107">
    <property type="entry name" value="ADH_zinc_N"/>
    <property type="match status" value="1"/>
</dbReference>
<accession>A0A9X7YB09</accession>
<name>A0A9X7YB09_SPHYA</name>
<proteinExistence type="predicted"/>
<dbReference type="SUPFAM" id="SSF50129">
    <property type="entry name" value="GroES-like"/>
    <property type="match status" value="1"/>
</dbReference>
<dbReference type="Proteomes" id="UP000515377">
    <property type="component" value="Chromosome"/>
</dbReference>
<gene>
    <name evidence="2" type="ORF">H3V42_18870</name>
</gene>
<dbReference type="InterPro" id="IPR011032">
    <property type="entry name" value="GroES-like_sf"/>
</dbReference>
<evidence type="ECO:0000259" key="1">
    <source>
        <dbReference type="SMART" id="SM00829"/>
    </source>
</evidence>
<dbReference type="Gene3D" id="3.40.50.720">
    <property type="entry name" value="NAD(P)-binding Rossmann-like Domain"/>
    <property type="match status" value="1"/>
</dbReference>
<evidence type="ECO:0000313" key="3">
    <source>
        <dbReference type="Proteomes" id="UP000515377"/>
    </source>
</evidence>
<dbReference type="InterPro" id="IPR052711">
    <property type="entry name" value="Zinc_ADH-like"/>
</dbReference>